<keyword evidence="1" id="KW-0472">Membrane</keyword>
<dbReference type="AlphaFoldDB" id="A0AAD1IUA5"/>
<feature type="transmembrane region" description="Helical" evidence="1">
    <location>
        <begin position="89"/>
        <end position="108"/>
    </location>
</feature>
<feature type="transmembrane region" description="Helical" evidence="1">
    <location>
        <begin position="128"/>
        <end position="147"/>
    </location>
</feature>
<proteinExistence type="predicted"/>
<gene>
    <name evidence="2" type="ORF">MLIT_34450</name>
</gene>
<evidence type="ECO:0000313" key="3">
    <source>
        <dbReference type="Proteomes" id="UP000466607"/>
    </source>
</evidence>
<feature type="transmembrane region" description="Helical" evidence="1">
    <location>
        <begin position="43"/>
        <end position="68"/>
    </location>
</feature>
<name>A0AAD1IUA5_9MYCO</name>
<dbReference type="Proteomes" id="UP000466607">
    <property type="component" value="Chromosome"/>
</dbReference>
<dbReference type="EMBL" id="AP022586">
    <property type="protein sequence ID" value="BBY17853.1"/>
    <property type="molecule type" value="Genomic_DNA"/>
</dbReference>
<protein>
    <submittedName>
        <fullName evidence="2">Uncharacterized protein</fullName>
    </submittedName>
</protein>
<keyword evidence="3" id="KW-1185">Reference proteome</keyword>
<evidence type="ECO:0000256" key="1">
    <source>
        <dbReference type="SAM" id="Phobius"/>
    </source>
</evidence>
<keyword evidence="1" id="KW-1133">Transmembrane helix</keyword>
<organism evidence="2 3">
    <name type="scientific">Mycolicibacterium litorale</name>
    <dbReference type="NCBI Taxonomy" id="758802"/>
    <lineage>
        <taxon>Bacteria</taxon>
        <taxon>Bacillati</taxon>
        <taxon>Actinomycetota</taxon>
        <taxon>Actinomycetes</taxon>
        <taxon>Mycobacteriales</taxon>
        <taxon>Mycobacteriaceae</taxon>
        <taxon>Mycolicibacterium</taxon>
    </lineage>
</organism>
<reference evidence="2 3" key="1">
    <citation type="journal article" date="2019" name="Emerg. Microbes Infect.">
        <title>Comprehensive subspecies identification of 175 nontuberculous mycobacteria species based on 7547 genomic profiles.</title>
        <authorList>
            <person name="Matsumoto Y."/>
            <person name="Kinjo T."/>
            <person name="Motooka D."/>
            <person name="Nabeya D."/>
            <person name="Jung N."/>
            <person name="Uechi K."/>
            <person name="Horii T."/>
            <person name="Iida T."/>
            <person name="Fujita J."/>
            <person name="Nakamura S."/>
        </authorList>
    </citation>
    <scope>NUCLEOTIDE SEQUENCE [LARGE SCALE GENOMIC DNA]</scope>
    <source>
        <strain evidence="2 3">JCM 17423</strain>
    </source>
</reference>
<keyword evidence="1" id="KW-0812">Transmembrane</keyword>
<evidence type="ECO:0000313" key="2">
    <source>
        <dbReference type="EMBL" id="BBY17853.1"/>
    </source>
</evidence>
<accession>A0AAD1IUA5</accession>
<sequence length="161" mass="17707">MTTFRRVYGSHPLHLLTMIAGFALCGYVITTLGPAALWNPRTWWQSIVVWFAAAVVVHDLVLYPLYTLADRILGLSRRIPVRVPLLNHLRVPALATALTFVVFAPGILRQGAPTYTAATGLTQEPFLGRWLLLVAAMFATSAAVYAVRLARARRSATAPPR</sequence>
<feature type="transmembrane region" description="Helical" evidence="1">
    <location>
        <begin position="12"/>
        <end position="37"/>
    </location>
</feature>